<organism evidence="5 6">
    <name type="scientific">Leptospirillum ferrodiazotrophum</name>
    <dbReference type="NCBI Taxonomy" id="412449"/>
    <lineage>
        <taxon>Bacteria</taxon>
        <taxon>Pseudomonadati</taxon>
        <taxon>Nitrospirota</taxon>
        <taxon>Nitrospiria</taxon>
        <taxon>Nitrospirales</taxon>
        <taxon>Nitrospiraceae</taxon>
        <taxon>Leptospirillum</taxon>
    </lineage>
</organism>
<evidence type="ECO:0000313" key="5">
    <source>
        <dbReference type="EMBL" id="EES51646.1"/>
    </source>
</evidence>
<evidence type="ECO:0000256" key="1">
    <source>
        <dbReference type="ARBA" id="ARBA00022636"/>
    </source>
</evidence>
<dbReference type="Gene3D" id="2.40.10.220">
    <property type="entry name" value="predicted glycosyltransferase like domains"/>
    <property type="match status" value="1"/>
</dbReference>
<keyword evidence="1" id="KW-0973">c-di-GMP</keyword>
<proteinExistence type="predicted"/>
<name>C6I0J1_9BACT</name>
<keyword evidence="2" id="KW-0547">Nucleotide-binding</keyword>
<keyword evidence="3" id="KW-0975">Bacterial flagellum</keyword>
<gene>
    <name evidence="5" type="ORF">UBAL3_95680084</name>
</gene>
<accession>C6I0J1</accession>
<evidence type="ECO:0000256" key="3">
    <source>
        <dbReference type="ARBA" id="ARBA00023143"/>
    </source>
</evidence>
<dbReference type="Proteomes" id="UP000009374">
    <property type="component" value="Unassembled WGS sequence"/>
</dbReference>
<dbReference type="InterPro" id="IPR012349">
    <property type="entry name" value="Split_barrel_FMN-bd"/>
</dbReference>
<evidence type="ECO:0000256" key="2">
    <source>
        <dbReference type="ARBA" id="ARBA00022741"/>
    </source>
</evidence>
<protein>
    <submittedName>
        <fullName evidence="5">Type IV pilus assembly PilZ</fullName>
    </submittedName>
</protein>
<dbReference type="Gene3D" id="2.30.110.10">
    <property type="entry name" value="Electron Transport, Fmn-binding Protein, Chain A"/>
    <property type="match status" value="1"/>
</dbReference>
<dbReference type="GO" id="GO:0000166">
    <property type="term" value="F:nucleotide binding"/>
    <property type="evidence" value="ECO:0007669"/>
    <property type="project" value="UniProtKB-KW"/>
</dbReference>
<evidence type="ECO:0000313" key="6">
    <source>
        <dbReference type="Proteomes" id="UP000009374"/>
    </source>
</evidence>
<keyword evidence="6" id="KW-1185">Reference proteome</keyword>
<reference evidence="5 6" key="1">
    <citation type="journal article" date="2009" name="Appl. Environ. Microbiol.">
        <title>Community genomic and proteomic analyses of chemoautotrophic iron-oxidizing "Leptospirillum rubarum" (Group II) and "Leptospirillum ferrodiazotrophum" (Group III) bacteria in acid mine drainage biofilms.</title>
        <authorList>
            <person name="Goltsman D.S."/>
            <person name="Denef V.J."/>
            <person name="Singer S.W."/>
            <person name="VerBerkmoes N.C."/>
            <person name="Lefsrud M."/>
            <person name="Mueller R.S."/>
            <person name="Dick G.J."/>
            <person name="Sun C.L."/>
            <person name="Wheeler K.E."/>
            <person name="Zemla A."/>
            <person name="Baker B.J."/>
            <person name="Hauser L."/>
            <person name="Land M."/>
            <person name="Shah M.B."/>
            <person name="Thelen M.P."/>
            <person name="Hettich R.L."/>
            <person name="Banfield J.F."/>
        </authorList>
    </citation>
    <scope>NUCLEOTIDE SEQUENCE [LARGE SCALE GENOMIC DNA]</scope>
</reference>
<dbReference type="InterPro" id="IPR009926">
    <property type="entry name" value="T3SS_YcgR_PilZN"/>
</dbReference>
<dbReference type="AlphaFoldDB" id="C6I0J1"/>
<dbReference type="Pfam" id="PF07317">
    <property type="entry name" value="PilZN"/>
    <property type="match status" value="1"/>
</dbReference>
<feature type="domain" description="Type III secretion system flagellar brake protein YcgR PilZN" evidence="4">
    <location>
        <begin position="26"/>
        <end position="121"/>
    </location>
</feature>
<dbReference type="EMBL" id="GG693887">
    <property type="protein sequence ID" value="EES51646.1"/>
    <property type="molecule type" value="Genomic_DNA"/>
</dbReference>
<sequence>MPKQGSIPSFFLSGRHRQHSLIFTERLLQSMVREKSPLLVFFETHIHLVYSSMVLGADRNDNSLLLDPLNPEEGNAHLVPGHSLFLHGRSSGIETGFRARIRGISEISSGRAILLEFPYETYHCQRRETLRVPLPIDLPPIRISTRSGHQELARLADLGAMGMRLLVGARDENGLPQRAFREDQIVLLPGIDLGTLSLPAMTAKVVHLEQAGFESGLPVLSLGLRFLDLSEEISESLATYVMKKDVERLLMARDEHLA</sequence>
<evidence type="ECO:0000259" key="4">
    <source>
        <dbReference type="Pfam" id="PF07317"/>
    </source>
</evidence>